<dbReference type="eggNOG" id="COG0684">
    <property type="taxonomic scope" value="Bacteria"/>
</dbReference>
<dbReference type="InterPro" id="IPR005493">
    <property type="entry name" value="RraA/RraA-like"/>
</dbReference>
<feature type="binding site" evidence="2">
    <location>
        <position position="402"/>
    </location>
    <ligand>
        <name>substrate</name>
    </ligand>
</feature>
<dbReference type="InterPro" id="IPR011234">
    <property type="entry name" value="Fumarylacetoacetase-like_C"/>
</dbReference>
<dbReference type="Pfam" id="PF03737">
    <property type="entry name" value="RraA-like"/>
    <property type="match status" value="1"/>
</dbReference>
<name>K6V534_9ACTN</name>
<evidence type="ECO:0000256" key="2">
    <source>
        <dbReference type="PIRSR" id="PIRSR605493-1"/>
    </source>
</evidence>
<organism evidence="4 5">
    <name type="scientific">Gordonia rhizosphera NBRC 16068</name>
    <dbReference type="NCBI Taxonomy" id="1108045"/>
    <lineage>
        <taxon>Bacteria</taxon>
        <taxon>Bacillati</taxon>
        <taxon>Actinomycetota</taxon>
        <taxon>Actinomycetes</taxon>
        <taxon>Mycobacteriales</taxon>
        <taxon>Gordoniaceae</taxon>
        <taxon>Gordonia</taxon>
    </lineage>
</organism>
<evidence type="ECO:0000313" key="4">
    <source>
        <dbReference type="EMBL" id="GAB91283.1"/>
    </source>
</evidence>
<dbReference type="Gene3D" id="3.90.850.10">
    <property type="entry name" value="Fumarylacetoacetase-like, C-terminal domain"/>
    <property type="match status" value="1"/>
</dbReference>
<comment type="caution">
    <text evidence="4">The sequence shown here is derived from an EMBL/GenBank/DDBJ whole genome shotgun (WGS) entry which is preliminary data.</text>
</comment>
<dbReference type="CDD" id="cd16841">
    <property type="entry name" value="RraA_family"/>
    <property type="match status" value="1"/>
</dbReference>
<dbReference type="AlphaFoldDB" id="K6V534"/>
<dbReference type="GO" id="GO:0046872">
    <property type="term" value="F:metal ion binding"/>
    <property type="evidence" value="ECO:0007669"/>
    <property type="project" value="UniProtKB-KW"/>
</dbReference>
<dbReference type="STRING" id="1108045.GORHZ_126_00240"/>
<evidence type="ECO:0000259" key="3">
    <source>
        <dbReference type="Pfam" id="PF01557"/>
    </source>
</evidence>
<evidence type="ECO:0000313" key="5">
    <source>
        <dbReference type="Proteomes" id="UP000008363"/>
    </source>
</evidence>
<dbReference type="InterPro" id="IPR036704">
    <property type="entry name" value="RraA/RraA-like_sf"/>
</dbReference>
<dbReference type="eggNOG" id="COG0179">
    <property type="taxonomic scope" value="Bacteria"/>
</dbReference>
<feature type="binding site" evidence="2">
    <location>
        <begin position="380"/>
        <end position="383"/>
    </location>
    <ligand>
        <name>substrate</name>
    </ligand>
</feature>
<reference evidence="4 5" key="1">
    <citation type="submission" date="2012-08" db="EMBL/GenBank/DDBJ databases">
        <title>Whole genome shotgun sequence of Gordonia rhizosphera NBRC 16068.</title>
        <authorList>
            <person name="Takarada H."/>
            <person name="Isaki S."/>
            <person name="Hosoyama A."/>
            <person name="Tsuchikane K."/>
            <person name="Katsumata H."/>
            <person name="Baba S."/>
            <person name="Ohji S."/>
            <person name="Yamazaki S."/>
            <person name="Fujita N."/>
        </authorList>
    </citation>
    <scope>NUCLEOTIDE SEQUENCE [LARGE SCALE GENOMIC DNA]</scope>
    <source>
        <strain evidence="4 5">NBRC 16068</strain>
    </source>
</reference>
<keyword evidence="5" id="KW-1185">Reference proteome</keyword>
<dbReference type="PANTHER" id="PTHR11820:SF112">
    <property type="entry name" value="FUMARYLACETOACETATE HYDROLASE FAMILY PROTEIN (AFU_ORTHOLOGUE AFUA_1G02370)-RELATED"/>
    <property type="match status" value="1"/>
</dbReference>
<gene>
    <name evidence="4" type="ORF">GORHZ_126_00240</name>
</gene>
<accession>K6V534</accession>
<evidence type="ECO:0000256" key="1">
    <source>
        <dbReference type="ARBA" id="ARBA00022723"/>
    </source>
</evidence>
<keyword evidence="4" id="KW-0413">Isomerase</keyword>
<dbReference type="Gene3D" id="3.50.30.40">
    <property type="entry name" value="Ribonuclease E inhibitor RraA/RraA-like"/>
    <property type="match status" value="1"/>
</dbReference>
<dbReference type="EMBL" id="BAHC01000126">
    <property type="protein sequence ID" value="GAB91283.1"/>
    <property type="molecule type" value="Genomic_DNA"/>
</dbReference>
<dbReference type="InterPro" id="IPR036663">
    <property type="entry name" value="Fumarylacetoacetase_C_sf"/>
</dbReference>
<dbReference type="SUPFAM" id="SSF89562">
    <property type="entry name" value="RraA-like"/>
    <property type="match status" value="1"/>
</dbReference>
<dbReference type="GO" id="GO:0016853">
    <property type="term" value="F:isomerase activity"/>
    <property type="evidence" value="ECO:0007669"/>
    <property type="project" value="UniProtKB-KW"/>
</dbReference>
<dbReference type="Pfam" id="PF01557">
    <property type="entry name" value="FAA_hydrolase"/>
    <property type="match status" value="1"/>
</dbReference>
<dbReference type="PANTHER" id="PTHR11820">
    <property type="entry name" value="ACYLPYRUVASE"/>
    <property type="match status" value="1"/>
</dbReference>
<dbReference type="NCBIfam" id="NF006093">
    <property type="entry name" value="PRK08245.1"/>
    <property type="match status" value="1"/>
</dbReference>
<dbReference type="SUPFAM" id="SSF56529">
    <property type="entry name" value="FAH"/>
    <property type="match status" value="1"/>
</dbReference>
<dbReference type="NCBIfam" id="NF009399">
    <property type="entry name" value="PRK12764.1"/>
    <property type="match status" value="1"/>
</dbReference>
<keyword evidence="1 2" id="KW-0479">Metal-binding</keyword>
<comment type="cofactor">
    <cofactor evidence="2">
        <name>Mg(2+)</name>
        <dbReference type="ChEBI" id="CHEBI:18420"/>
    </cofactor>
</comment>
<dbReference type="Proteomes" id="UP000008363">
    <property type="component" value="Unassembled WGS sequence"/>
</dbReference>
<feature type="binding site" evidence="2">
    <location>
        <position position="403"/>
    </location>
    <ligand>
        <name>Mg(2+)</name>
        <dbReference type="ChEBI" id="CHEBI:18420"/>
    </ligand>
</feature>
<sequence>MQDTFSYTINADKEALMTTEYEPAVEAQTVALSGRPGKIIAVHLSYASRADQRGRRPAHPSYFFKPSSSVAQSGSVIERPAGTELLAFEGEVALVIGNPARRVSMETAWDHVAAVTAANDFGLYDLRANDKGSNVRSKGGDGFTPLGPGPIDARLVDPDALRLRTWVNGVLAQEDTTGEMIFPLTQLVADLSQHLTLETGDVILTGTPAGSSVVVPGDVVEVEVDAPTASGAPTSGRLVTTVVAGTRGFDSDLGSLPAVDDTQRAEAWGSREAAGLPDVAASALSEELRDKLTRVPVAGLSAQLRKRGLNNVSIDGVRAQTRGSKIVGTAKTLRFVPNREDLFASHGGGYNAQKRTFDAVGPGEVIVIEARGEKGSGTLGDILAIRAKTLGAEGIVTDGGVRDYDAVAEIGLPVFTAGAHPAVLGRKHVPWDFDLTIACGGATVQPGDIIVGDDDGVIVIPPAIAEEVADAAIEQEEQDAWVADQVAAGHPVDGLFPPNAEWKARYLEWRHHR</sequence>
<proteinExistence type="predicted"/>
<protein>
    <submittedName>
        <fullName evidence="4">Putative 2-hydroxyhepta-2,4-diene-1,7-dioate isomerase/5-carboxymethyl-2-oxo-hex-3-ene-1,7-dioate decarboxylase</fullName>
    </submittedName>
</protein>
<keyword evidence="2" id="KW-0460">Magnesium</keyword>
<feature type="domain" description="Fumarylacetoacetase-like C-terminal" evidence="3">
    <location>
        <begin position="38"/>
        <end position="242"/>
    </location>
</feature>